<evidence type="ECO:0000259" key="2">
    <source>
        <dbReference type="Pfam" id="PF00078"/>
    </source>
</evidence>
<comment type="caution">
    <text evidence="3">The sequence shown here is derived from an EMBL/GenBank/DDBJ whole genome shotgun (WGS) entry which is preliminary data.</text>
</comment>
<dbReference type="Pfam" id="PF00078">
    <property type="entry name" value="RVT_1"/>
    <property type="match status" value="1"/>
</dbReference>
<dbReference type="Gene3D" id="3.10.10.10">
    <property type="entry name" value="HIV Type 1 Reverse Transcriptase, subunit A, domain 1"/>
    <property type="match status" value="1"/>
</dbReference>
<dbReference type="InterPro" id="IPR043128">
    <property type="entry name" value="Rev_trsase/Diguanyl_cyclase"/>
</dbReference>
<dbReference type="PANTHER" id="PTHR33064">
    <property type="entry name" value="POL PROTEIN"/>
    <property type="match status" value="1"/>
</dbReference>
<dbReference type="SUPFAM" id="SSF56672">
    <property type="entry name" value="DNA/RNA polymerases"/>
    <property type="match status" value="1"/>
</dbReference>
<protein>
    <recommendedName>
        <fullName evidence="2">Reverse transcriptase domain-containing protein</fullName>
    </recommendedName>
</protein>
<dbReference type="InterPro" id="IPR043502">
    <property type="entry name" value="DNA/RNA_pol_sf"/>
</dbReference>
<dbReference type="InterPro" id="IPR000477">
    <property type="entry name" value="RT_dom"/>
</dbReference>
<dbReference type="OrthoDB" id="1914518at2759"/>
<accession>A0A8J5YY94</accession>
<name>A0A8J5YY94_9ROSI</name>
<evidence type="ECO:0000313" key="3">
    <source>
        <dbReference type="EMBL" id="KAG8485185.1"/>
    </source>
</evidence>
<organism evidence="3 4">
    <name type="scientific">Gossypium anomalum</name>
    <dbReference type="NCBI Taxonomy" id="47600"/>
    <lineage>
        <taxon>Eukaryota</taxon>
        <taxon>Viridiplantae</taxon>
        <taxon>Streptophyta</taxon>
        <taxon>Embryophyta</taxon>
        <taxon>Tracheophyta</taxon>
        <taxon>Spermatophyta</taxon>
        <taxon>Magnoliopsida</taxon>
        <taxon>eudicotyledons</taxon>
        <taxon>Gunneridae</taxon>
        <taxon>Pentapetalae</taxon>
        <taxon>rosids</taxon>
        <taxon>malvids</taxon>
        <taxon>Malvales</taxon>
        <taxon>Malvaceae</taxon>
        <taxon>Malvoideae</taxon>
        <taxon>Gossypium</taxon>
    </lineage>
</organism>
<sequence>MAQMIRQSGIKMQEEDDIESVWSIEDKPSDSIICAIPACLSESSKTDSDYLEIQMMQAKVQNISDTIPVPHIPVKIYLDKYSKPITIIAFIDTGAAETIMNPDVLPPEWWKPHVRKDVVVGFDLYTKARQLRILPDGVRFKNLFQPFVKTPNLFSVQAERILHIVQELKIQSYADSHSEFLKKCSNPLWKNSDFFIHLPFKKNRDINPTKANHQCMNPDHLLLAEQECQELQQQDLIELSDSQWACEAFYVNKRSEQIRGKLRLVINYQWLNYFFQDDKFPLPNKDLLFSSLAKKVMIKVFHPLMKNALVYIDDILLYSQDEESHVELLENFRSLIHKYGIMLSERKMQINKSEIEFLRMDIKGGRYSPGAHITQELLKFPSKNLSFKQKAMEKDASVDTKVEDSQMQKSITTPLSKRFLLSKEKIVPHPQLLRWAEWFSQFKFDARHIKGKQNVLADLLSRPKNLLLKPKLKILAYRKIFQPRPVIMYRSSSSSSTFPTTYPVAPNLNPEFPPEIQVFKNFGGLILRPWGVHSNYPFIKPIKFELVEQPDEDLDEDIKKLDVQYRVLQKFLCQLNKKQDNDGNEDIDKDGRTFEEPDMTTNSDDSMDSAQYPHSNRNS</sequence>
<reference evidence="3 4" key="1">
    <citation type="journal article" date="2021" name="bioRxiv">
        <title>The Gossypium anomalum genome as a resource for cotton improvement and evolutionary analysis of hybrid incompatibility.</title>
        <authorList>
            <person name="Grover C.E."/>
            <person name="Yuan D."/>
            <person name="Arick M.A."/>
            <person name="Miller E.R."/>
            <person name="Hu G."/>
            <person name="Peterson D.G."/>
            <person name="Wendel J.F."/>
            <person name="Udall J.A."/>
        </authorList>
    </citation>
    <scope>NUCLEOTIDE SEQUENCE [LARGE SCALE GENOMIC DNA]</scope>
    <source>
        <strain evidence="3">JFW-Udall</strain>
        <tissue evidence="3">Leaf</tissue>
    </source>
</reference>
<dbReference type="Proteomes" id="UP000701853">
    <property type="component" value="Chromosome 8"/>
</dbReference>
<evidence type="ECO:0000313" key="4">
    <source>
        <dbReference type="Proteomes" id="UP000701853"/>
    </source>
</evidence>
<dbReference type="Gene3D" id="3.30.70.270">
    <property type="match status" value="2"/>
</dbReference>
<evidence type="ECO:0000256" key="1">
    <source>
        <dbReference type="SAM" id="MobiDB-lite"/>
    </source>
</evidence>
<feature type="domain" description="Reverse transcriptase" evidence="2">
    <location>
        <begin position="291"/>
        <end position="358"/>
    </location>
</feature>
<keyword evidence="4" id="KW-1185">Reference proteome</keyword>
<dbReference type="PANTHER" id="PTHR33064:SF37">
    <property type="entry name" value="RIBONUCLEASE H"/>
    <property type="match status" value="1"/>
</dbReference>
<feature type="region of interest" description="Disordered" evidence="1">
    <location>
        <begin position="578"/>
        <end position="619"/>
    </location>
</feature>
<dbReference type="AlphaFoldDB" id="A0A8J5YY94"/>
<gene>
    <name evidence="3" type="ORF">CXB51_021833</name>
</gene>
<dbReference type="EMBL" id="JAHUZN010000008">
    <property type="protein sequence ID" value="KAG8485185.1"/>
    <property type="molecule type" value="Genomic_DNA"/>
</dbReference>
<dbReference type="InterPro" id="IPR051320">
    <property type="entry name" value="Viral_Replic_Matur_Polypro"/>
</dbReference>
<proteinExistence type="predicted"/>